<keyword evidence="1" id="KW-0238">DNA-binding</keyword>
<feature type="DNA-binding region" description="Homeobox" evidence="1">
    <location>
        <begin position="3"/>
        <end position="15"/>
    </location>
</feature>
<dbReference type="SUPFAM" id="SSF46689">
    <property type="entry name" value="Homeodomain-like"/>
    <property type="match status" value="1"/>
</dbReference>
<protein>
    <recommendedName>
        <fullName evidence="3">Homeobox domain-containing protein</fullName>
    </recommendedName>
</protein>
<dbReference type="AlphaFoldDB" id="A0AAV3Y2Z2"/>
<gene>
    <name evidence="4" type="ORF">PoB_000354000</name>
</gene>
<feature type="domain" description="Homeobox" evidence="3">
    <location>
        <begin position="1"/>
        <end position="14"/>
    </location>
</feature>
<keyword evidence="5" id="KW-1185">Reference proteome</keyword>
<dbReference type="Proteomes" id="UP000735302">
    <property type="component" value="Unassembled WGS sequence"/>
</dbReference>
<evidence type="ECO:0000313" key="5">
    <source>
        <dbReference type="Proteomes" id="UP000735302"/>
    </source>
</evidence>
<proteinExistence type="predicted"/>
<keyword evidence="1" id="KW-0371">Homeobox</keyword>
<dbReference type="GO" id="GO:0005634">
    <property type="term" value="C:nucleus"/>
    <property type="evidence" value="ECO:0007669"/>
    <property type="project" value="UniProtKB-SubCell"/>
</dbReference>
<evidence type="ECO:0000256" key="1">
    <source>
        <dbReference type="PROSITE-ProRule" id="PRU00108"/>
    </source>
</evidence>
<dbReference type="EMBL" id="BLXT01000430">
    <property type="protein sequence ID" value="GFN77034.1"/>
    <property type="molecule type" value="Genomic_DNA"/>
</dbReference>
<dbReference type="CDD" id="cd00086">
    <property type="entry name" value="homeodomain"/>
    <property type="match status" value="1"/>
</dbReference>
<name>A0AAV3Y2Z2_9GAST</name>
<evidence type="ECO:0000313" key="4">
    <source>
        <dbReference type="EMBL" id="GFN77034.1"/>
    </source>
</evidence>
<feature type="region of interest" description="Disordered" evidence="2">
    <location>
        <begin position="98"/>
        <end position="121"/>
    </location>
</feature>
<organism evidence="4 5">
    <name type="scientific">Plakobranchus ocellatus</name>
    <dbReference type="NCBI Taxonomy" id="259542"/>
    <lineage>
        <taxon>Eukaryota</taxon>
        <taxon>Metazoa</taxon>
        <taxon>Spiralia</taxon>
        <taxon>Lophotrochozoa</taxon>
        <taxon>Mollusca</taxon>
        <taxon>Gastropoda</taxon>
        <taxon>Heterobranchia</taxon>
        <taxon>Euthyneura</taxon>
        <taxon>Panpulmonata</taxon>
        <taxon>Sacoglossa</taxon>
        <taxon>Placobranchoidea</taxon>
        <taxon>Plakobranchidae</taxon>
        <taxon>Plakobranchus</taxon>
    </lineage>
</organism>
<dbReference type="InterPro" id="IPR001356">
    <property type="entry name" value="HD"/>
</dbReference>
<sequence length="146" mass="15406">MVWFQNRRAKHRKYIKVAAERLPVASAALGASVRSHVQHFPTLAERQATLAAAAAAALPGLGGGFPGFGYPLSPLFQPPGLFNISCVPPMYSHAFLQQPPRPGISEAEGSRGPPVALQPAGSTPRLMAASSFASSLVSHIKNVHCE</sequence>
<evidence type="ECO:0000256" key="2">
    <source>
        <dbReference type="SAM" id="MobiDB-lite"/>
    </source>
</evidence>
<accession>A0AAV3Y2Z2</accession>
<comment type="subcellular location">
    <subcellularLocation>
        <location evidence="1">Nucleus</location>
    </subcellularLocation>
</comment>
<reference evidence="4 5" key="1">
    <citation type="journal article" date="2021" name="Elife">
        <title>Chloroplast acquisition without the gene transfer in kleptoplastic sea slugs, Plakobranchus ocellatus.</title>
        <authorList>
            <person name="Maeda T."/>
            <person name="Takahashi S."/>
            <person name="Yoshida T."/>
            <person name="Shimamura S."/>
            <person name="Takaki Y."/>
            <person name="Nagai Y."/>
            <person name="Toyoda A."/>
            <person name="Suzuki Y."/>
            <person name="Arimoto A."/>
            <person name="Ishii H."/>
            <person name="Satoh N."/>
            <person name="Nishiyama T."/>
            <person name="Hasebe M."/>
            <person name="Maruyama T."/>
            <person name="Minagawa J."/>
            <person name="Obokata J."/>
            <person name="Shigenobu S."/>
        </authorList>
    </citation>
    <scope>NUCLEOTIDE SEQUENCE [LARGE SCALE GENOMIC DNA]</scope>
</reference>
<dbReference type="InterPro" id="IPR009057">
    <property type="entry name" value="Homeodomain-like_sf"/>
</dbReference>
<comment type="caution">
    <text evidence="4">The sequence shown here is derived from an EMBL/GenBank/DDBJ whole genome shotgun (WGS) entry which is preliminary data.</text>
</comment>
<keyword evidence="1" id="KW-0539">Nucleus</keyword>
<dbReference type="PROSITE" id="PS50071">
    <property type="entry name" value="HOMEOBOX_2"/>
    <property type="match status" value="1"/>
</dbReference>
<evidence type="ECO:0000259" key="3">
    <source>
        <dbReference type="PROSITE" id="PS50071"/>
    </source>
</evidence>
<dbReference type="GO" id="GO:0003677">
    <property type="term" value="F:DNA binding"/>
    <property type="evidence" value="ECO:0007669"/>
    <property type="project" value="UniProtKB-UniRule"/>
</dbReference>